<dbReference type="KEGG" id="ceu:A7L45_11375"/>
<dbReference type="Pfam" id="PF21653">
    <property type="entry name" value="pulA_all-beta"/>
    <property type="match status" value="1"/>
</dbReference>
<keyword evidence="4" id="KW-0106">Calcium</keyword>
<dbReference type="InterPro" id="IPR013784">
    <property type="entry name" value="Carb-bd-like_fold"/>
</dbReference>
<dbReference type="STRING" id="1552.A7L45_11375"/>
<keyword evidence="5" id="KW-0326">Glycosidase</keyword>
<dbReference type="InterPro" id="IPR006047">
    <property type="entry name" value="GH13_cat_dom"/>
</dbReference>
<dbReference type="GO" id="GO:0051060">
    <property type="term" value="F:pullulanase activity"/>
    <property type="evidence" value="ECO:0007669"/>
    <property type="project" value="UniProtKB-EC"/>
</dbReference>
<dbReference type="SUPFAM" id="SSF49452">
    <property type="entry name" value="Starch-binding domain-like"/>
    <property type="match status" value="1"/>
</dbReference>
<evidence type="ECO:0000256" key="2">
    <source>
        <dbReference type="ARBA" id="ARBA00022729"/>
    </source>
</evidence>
<keyword evidence="10" id="KW-0472">Membrane</keyword>
<dbReference type="Gene3D" id="2.60.40.1110">
    <property type="match status" value="1"/>
</dbReference>
<evidence type="ECO:0000256" key="5">
    <source>
        <dbReference type="ARBA" id="ARBA00023295"/>
    </source>
</evidence>
<dbReference type="SUPFAM" id="SSF81296">
    <property type="entry name" value="E set domains"/>
    <property type="match status" value="1"/>
</dbReference>
<comment type="similarity">
    <text evidence="1">Belongs to the glycosyl hydrolase 13 family.</text>
</comment>
<evidence type="ECO:0000256" key="7">
    <source>
        <dbReference type="ARBA" id="ARBA00024062"/>
    </source>
</evidence>
<feature type="domain" description="Glycosyl hydrolase family 13 catalytic" evidence="11">
    <location>
        <begin position="382"/>
        <end position="773"/>
    </location>
</feature>
<dbReference type="InterPro" id="IPR017853">
    <property type="entry name" value="GH"/>
</dbReference>
<dbReference type="InterPro" id="IPR049117">
    <property type="entry name" value="pulA_all-beta"/>
</dbReference>
<dbReference type="Gene3D" id="2.60.40.10">
    <property type="entry name" value="Immunoglobulins"/>
    <property type="match status" value="1"/>
</dbReference>
<sequence length="907" mass="102090">MNFWNRNNKRNTLIIFITTVLVTTGFLFILTNIHTFAQSDKTKIIIHYARNADNNSKWKMWLWPDKKDGNKFDFTSKDSFGQIGETEFGGDLNKVGFIIYTNEWKKDTDDDRFIEKFKNGVGEVWINGGDPKIYYSLAEATKLKVKIIPGKTINKPNKFVSAKLDDLKTINIETNVSFPFVSADAQGFIVKSNGKTLKINKITSSKVIGGFTTVANIELSENVNLNQTITISKTAFPEKEIAFGNVMQSASFEKMFSYEGNDLGNTYSTSKTSFKVWAPTATEVKLVTYEHWNDKTGTEIKMKKSEKGTWSFDLNGNQSGIFYTYKVNIKGVWNEAVDPYARSVSANGDKGAVVDLKKTDPTIWKPNEKPDFSNLTDAIIYELHVRDFSIDTNSGIKNKGKFLAFTEMGTKGIDGNSTGIDYIKALGVTHVELMPIFDYSTINETSNKAQFNWGYNPKNYNAPEGSYSTNPYNPTTRVKELKQAVQALHDNGLRVNVDVAYDHMYSGINSNFNKIVPGYYFRTNSNESGYGNTIASENVMARKFIVDSVIYWAKEYNLDGFKFDQMGLIDLKTMNEIRKKLSSINPSILVLGDGSDKGTTVSPDVKANKQNASKLTEITQFNDEIRDGLSGSVFLPKAKGFINGALQKETAIKKGMVGGIDYSNIIETYGNIEPVQIANYTESHANNTLWDKLLLTNPKDSDEIRTKMHKMADSMILTSQGIPFFQAGQEFLRTKAGVKNSYKATDNVNKIDWTRESKNIETVDYFKGLIELRKAHPAFRMTSADMIKKNLKFLVVPENVVAYEMNYNANMDSWAHIVVAYNANREEKTIKLSNNGTWNIVVDGDKAGVKTIKQFNGEYLVVPALSSIVAYYESENIFTSLTFRTYIILALGVVACIMFFLKKRKKI</sequence>
<keyword evidence="2" id="KW-0732">Signal</keyword>
<dbReference type="SMR" id="A0A1J0GGV5"/>
<evidence type="ECO:0000313" key="12">
    <source>
        <dbReference type="EMBL" id="APC40628.1"/>
    </source>
</evidence>
<dbReference type="AlphaFoldDB" id="A0A1J0GGV5"/>
<dbReference type="CDD" id="cd11341">
    <property type="entry name" value="AmyAc_Pullulanase_LD-like"/>
    <property type="match status" value="1"/>
</dbReference>
<dbReference type="RefSeq" id="WP_071612918.1">
    <property type="nucleotide sequence ID" value="NZ_CP015756.1"/>
</dbReference>
<keyword evidence="3" id="KW-0378">Hydrolase</keyword>
<name>A0A1J0GGV5_9CLOT</name>
<evidence type="ECO:0000256" key="3">
    <source>
        <dbReference type="ARBA" id="ARBA00022801"/>
    </source>
</evidence>
<evidence type="ECO:0000256" key="1">
    <source>
        <dbReference type="ARBA" id="ARBA00008061"/>
    </source>
</evidence>
<evidence type="ECO:0000256" key="8">
    <source>
        <dbReference type="ARBA" id="ARBA00029618"/>
    </source>
</evidence>
<dbReference type="InterPro" id="IPR013780">
    <property type="entry name" value="Glyco_hydro_b"/>
</dbReference>
<dbReference type="InterPro" id="IPR004193">
    <property type="entry name" value="Glyco_hydro_13_N"/>
</dbReference>
<organism evidence="12 13">
    <name type="scientific">Clostridium estertheticum subsp. estertheticum</name>
    <dbReference type="NCBI Taxonomy" id="1552"/>
    <lineage>
        <taxon>Bacteria</taxon>
        <taxon>Bacillati</taxon>
        <taxon>Bacillota</taxon>
        <taxon>Clostridia</taxon>
        <taxon>Eubacteriales</taxon>
        <taxon>Clostridiaceae</taxon>
        <taxon>Clostridium</taxon>
    </lineage>
</organism>
<evidence type="ECO:0000259" key="11">
    <source>
        <dbReference type="SMART" id="SM00642"/>
    </source>
</evidence>
<dbReference type="InterPro" id="IPR005323">
    <property type="entry name" value="CBM41_pullulanase"/>
</dbReference>
<evidence type="ECO:0000256" key="10">
    <source>
        <dbReference type="SAM" id="Phobius"/>
    </source>
</evidence>
<dbReference type="GO" id="GO:0030246">
    <property type="term" value="F:carbohydrate binding"/>
    <property type="evidence" value="ECO:0007669"/>
    <property type="project" value="InterPro"/>
</dbReference>
<comment type="catalytic activity">
    <reaction evidence="6">
        <text>Hydrolysis of (1-&gt;6)-alpha-D-glucosidic linkages in pullulan, amylopectin and glycogen, and in the alpha- and beta-limit dextrins of amylopectin and glycogen.</text>
        <dbReference type="EC" id="3.2.1.41"/>
    </reaction>
</comment>
<dbReference type="InterPro" id="IPR011840">
    <property type="entry name" value="PulA_typeI"/>
</dbReference>
<protein>
    <recommendedName>
        <fullName evidence="7">pullulanase</fullName>
        <ecNumber evidence="7">3.2.1.41</ecNumber>
    </recommendedName>
    <alternativeName>
        <fullName evidence="8">Alpha-dextrin endo-1,6-alpha-glucosidase</fullName>
    </alternativeName>
    <alternativeName>
        <fullName evidence="9">Pullulan 6-glucanohydrolase</fullName>
    </alternativeName>
</protein>
<evidence type="ECO:0000256" key="4">
    <source>
        <dbReference type="ARBA" id="ARBA00022837"/>
    </source>
</evidence>
<accession>A0A1J0GGV5</accession>
<dbReference type="GO" id="GO:0005975">
    <property type="term" value="P:carbohydrate metabolic process"/>
    <property type="evidence" value="ECO:0007669"/>
    <property type="project" value="InterPro"/>
</dbReference>
<dbReference type="SUPFAM" id="SSF51445">
    <property type="entry name" value="(Trans)glycosidases"/>
    <property type="match status" value="1"/>
</dbReference>
<gene>
    <name evidence="12" type="ORF">A7L45_11375</name>
</gene>
<evidence type="ECO:0000313" key="13">
    <source>
        <dbReference type="Proteomes" id="UP000182569"/>
    </source>
</evidence>
<dbReference type="EMBL" id="CP015756">
    <property type="protein sequence ID" value="APC40628.1"/>
    <property type="molecule type" value="Genomic_DNA"/>
</dbReference>
<dbReference type="Gene3D" id="2.60.40.1180">
    <property type="entry name" value="Golgi alpha-mannosidase II"/>
    <property type="match status" value="1"/>
</dbReference>
<feature type="transmembrane region" description="Helical" evidence="10">
    <location>
        <begin position="883"/>
        <end position="901"/>
    </location>
</feature>
<dbReference type="InterPro" id="IPR014756">
    <property type="entry name" value="Ig_E-set"/>
</dbReference>
<dbReference type="EC" id="3.2.1.41" evidence="7"/>
<keyword evidence="10" id="KW-0812">Transmembrane</keyword>
<dbReference type="Proteomes" id="UP000182569">
    <property type="component" value="Chromosome"/>
</dbReference>
<evidence type="ECO:0000256" key="6">
    <source>
        <dbReference type="ARBA" id="ARBA00023965"/>
    </source>
</evidence>
<reference evidence="13" key="1">
    <citation type="journal article" date="2016" name="Front. Microbiol.">
        <title>Complete Genome Sequence of Clostridium estertheticum DSM 8809, a Microbe Identified in Spoiled Vacuum Packed Beef.</title>
        <authorList>
            <person name="Yu Z."/>
            <person name="Gunn L."/>
            <person name="Brennan E."/>
            <person name="Reid R."/>
            <person name="Wall P.G."/>
            <person name="Gaora O.P."/>
            <person name="Hurley D."/>
            <person name="Bolton D."/>
            <person name="Fanning S."/>
        </authorList>
    </citation>
    <scope>NUCLEOTIDE SEQUENCE [LARGE SCALE GENOMIC DNA]</scope>
    <source>
        <strain evidence="13">DSM 8809</strain>
    </source>
</reference>
<keyword evidence="10" id="KW-1133">Transmembrane helix</keyword>
<dbReference type="CDD" id="cd10315">
    <property type="entry name" value="CBM41_pullulanase"/>
    <property type="match status" value="1"/>
</dbReference>
<dbReference type="Gene3D" id="3.20.20.80">
    <property type="entry name" value="Glycosidases"/>
    <property type="match status" value="1"/>
</dbReference>
<dbReference type="Pfam" id="PF03714">
    <property type="entry name" value="PUD"/>
    <property type="match status" value="1"/>
</dbReference>
<dbReference type="Pfam" id="PF02922">
    <property type="entry name" value="CBM_48"/>
    <property type="match status" value="1"/>
</dbReference>
<evidence type="ECO:0000256" key="9">
    <source>
        <dbReference type="ARBA" id="ARBA00031076"/>
    </source>
</evidence>
<proteinExistence type="inferred from homology"/>
<dbReference type="OrthoDB" id="9761875at2"/>
<dbReference type="InterPro" id="IPR013783">
    <property type="entry name" value="Ig-like_fold"/>
</dbReference>
<keyword evidence="13" id="KW-1185">Reference proteome</keyword>
<dbReference type="PANTHER" id="PTHR43002">
    <property type="entry name" value="GLYCOGEN DEBRANCHING ENZYME"/>
    <property type="match status" value="1"/>
</dbReference>
<dbReference type="CDD" id="cd02860">
    <property type="entry name" value="E_set_Pullulanase"/>
    <property type="match status" value="1"/>
</dbReference>
<dbReference type="NCBIfam" id="TIGR02104">
    <property type="entry name" value="pulA_typeI"/>
    <property type="match status" value="1"/>
</dbReference>
<dbReference type="SMART" id="SM00642">
    <property type="entry name" value="Aamy"/>
    <property type="match status" value="1"/>
</dbReference>
<feature type="transmembrane region" description="Helical" evidence="10">
    <location>
        <begin position="12"/>
        <end position="33"/>
    </location>
</feature>